<keyword evidence="9" id="KW-1185">Reference proteome</keyword>
<evidence type="ECO:0000256" key="5">
    <source>
        <dbReference type="ARBA" id="ARBA00023125"/>
    </source>
</evidence>
<sequence>MAVKVSHITHIDNLTSILSHGCLWSDAKRLELGLVNQNIGYSHIKQRRLVRPVTVAAGGTIGQYVPFNFCPRSVMLFVIHKGHDDFQGGQDRVLHLISDIDTIQLTNDYCFFTDIHADLDFAEQIDDFDRLSELDFNKIIKERYWQSFSEEKQAEFLAFESVAWQSIKTIGVKTQEVADEVNTLLQSATHKPRVIVKPEWYY</sequence>
<gene>
    <name evidence="8" type="ORF">DKW60_08170</name>
</gene>
<dbReference type="GO" id="GO:0003677">
    <property type="term" value="F:DNA binding"/>
    <property type="evidence" value="ECO:0007669"/>
    <property type="project" value="UniProtKB-UniRule"/>
</dbReference>
<keyword evidence="4 6" id="KW-0548">Nucleotidyltransferase</keyword>
<dbReference type="RefSeq" id="WP_109837167.1">
    <property type="nucleotide sequence ID" value="NZ_QGKM01000017.1"/>
</dbReference>
<dbReference type="GO" id="GO:0016757">
    <property type="term" value="F:glycosyltransferase activity"/>
    <property type="evidence" value="ECO:0007669"/>
    <property type="project" value="UniProtKB-UniRule"/>
</dbReference>
<dbReference type="PROSITE" id="PS52018">
    <property type="entry name" value="DART"/>
    <property type="match status" value="1"/>
</dbReference>
<accession>A0A317CI15</accession>
<evidence type="ECO:0000256" key="6">
    <source>
        <dbReference type="PROSITE-ProRule" id="PRU01362"/>
    </source>
</evidence>
<feature type="binding site" evidence="6">
    <location>
        <begin position="7"/>
        <end position="9"/>
    </location>
    <ligand>
        <name>NAD(+)</name>
        <dbReference type="ChEBI" id="CHEBI:57540"/>
    </ligand>
</feature>
<proteinExistence type="inferred from homology"/>
<comment type="caution">
    <text evidence="8">The sequence shown here is derived from an EMBL/GenBank/DDBJ whole genome shotgun (WGS) entry which is preliminary data.</text>
</comment>
<feature type="active site" description="Proton acceptor" evidence="6">
    <location>
        <position position="48"/>
    </location>
</feature>
<dbReference type="Proteomes" id="UP000245539">
    <property type="component" value="Unassembled WGS sequence"/>
</dbReference>
<feature type="domain" description="DarT" evidence="7">
    <location>
        <begin position="3"/>
        <end position="202"/>
    </location>
</feature>
<keyword evidence="1 6" id="KW-1277">Toxin-antitoxin system</keyword>
<dbReference type="GO" id="GO:0016779">
    <property type="term" value="F:nucleotidyltransferase activity"/>
    <property type="evidence" value="ECO:0007669"/>
    <property type="project" value="UniProtKB-UniRule"/>
</dbReference>
<evidence type="ECO:0000313" key="8">
    <source>
        <dbReference type="EMBL" id="PWQ98195.1"/>
    </source>
</evidence>
<comment type="catalytic activity">
    <reaction evidence="6">
        <text>a thymidine in DNA + NAD(+) = an N-(ADP-alpha-D-ribosyl)-thymidine in DNA + nicotinamide + H(+)</text>
        <dbReference type="Rhea" id="RHEA:71651"/>
        <dbReference type="Rhea" id="RHEA-COMP:13556"/>
        <dbReference type="Rhea" id="RHEA-COMP:18051"/>
        <dbReference type="ChEBI" id="CHEBI:15378"/>
        <dbReference type="ChEBI" id="CHEBI:17154"/>
        <dbReference type="ChEBI" id="CHEBI:57540"/>
        <dbReference type="ChEBI" id="CHEBI:137386"/>
        <dbReference type="ChEBI" id="CHEBI:191199"/>
    </reaction>
</comment>
<reference evidence="8 9" key="1">
    <citation type="submission" date="2018-05" db="EMBL/GenBank/DDBJ databases">
        <title>Leucothrix arctica sp. nov., isolated from Arctic seawater.</title>
        <authorList>
            <person name="Choi A."/>
            <person name="Baek K."/>
        </authorList>
    </citation>
    <scope>NUCLEOTIDE SEQUENCE [LARGE SCALE GENOMIC DNA]</scope>
    <source>
        <strain evidence="8 9">JCM 18388</strain>
    </source>
</reference>
<evidence type="ECO:0000313" key="9">
    <source>
        <dbReference type="Proteomes" id="UP000245539"/>
    </source>
</evidence>
<evidence type="ECO:0000256" key="3">
    <source>
        <dbReference type="ARBA" id="ARBA00022679"/>
    </source>
</evidence>
<dbReference type="OrthoDB" id="9813972at2"/>
<feature type="binding site" evidence="6">
    <location>
        <position position="48"/>
    </location>
    <ligand>
        <name>NAD(+)</name>
        <dbReference type="ChEBI" id="CHEBI:57540"/>
    </ligand>
</feature>
<feature type="active site" evidence="6">
    <location>
        <position position="155"/>
    </location>
</feature>
<comment type="similarity">
    <text evidence="6">Belongs to the DarT ADP-ribosyltransferase family.</text>
</comment>
<evidence type="ECO:0000259" key="7">
    <source>
        <dbReference type="PROSITE" id="PS52018"/>
    </source>
</evidence>
<name>A0A317CI15_9GAMM</name>
<dbReference type="AlphaFoldDB" id="A0A317CI15"/>
<keyword evidence="2 6" id="KW-0328">Glycosyltransferase</keyword>
<evidence type="ECO:0000256" key="4">
    <source>
        <dbReference type="ARBA" id="ARBA00022695"/>
    </source>
</evidence>
<evidence type="ECO:0000256" key="1">
    <source>
        <dbReference type="ARBA" id="ARBA00022649"/>
    </source>
</evidence>
<dbReference type="InterPro" id="IPR029494">
    <property type="entry name" value="DarT"/>
</dbReference>
<evidence type="ECO:0000256" key="2">
    <source>
        <dbReference type="ARBA" id="ARBA00022676"/>
    </source>
</evidence>
<organism evidence="8 9">
    <name type="scientific">Leucothrix pacifica</name>
    <dbReference type="NCBI Taxonomy" id="1247513"/>
    <lineage>
        <taxon>Bacteria</taxon>
        <taxon>Pseudomonadati</taxon>
        <taxon>Pseudomonadota</taxon>
        <taxon>Gammaproteobacteria</taxon>
        <taxon>Thiotrichales</taxon>
        <taxon>Thiotrichaceae</taxon>
        <taxon>Leucothrix</taxon>
    </lineage>
</organism>
<comment type="caution">
    <text evidence="6">Lacks conserved residue(s) required for the propagation of feature annotation.</text>
</comment>
<dbReference type="EMBL" id="QGKM01000017">
    <property type="protein sequence ID" value="PWQ98195.1"/>
    <property type="molecule type" value="Genomic_DNA"/>
</dbReference>
<dbReference type="Pfam" id="PF14487">
    <property type="entry name" value="DarT"/>
    <property type="match status" value="1"/>
</dbReference>
<keyword evidence="5 6" id="KW-0238">DNA-binding</keyword>
<protein>
    <submittedName>
        <fullName evidence="8">DUF4433 domain-containing protein</fullName>
    </submittedName>
</protein>
<keyword evidence="3 6" id="KW-0808">Transferase</keyword>